<proteinExistence type="inferred from homology"/>
<keyword evidence="8 12" id="KW-0808">Transferase</keyword>
<dbReference type="InterPro" id="IPR046886">
    <property type="entry name" value="RsmE_MTase_dom"/>
</dbReference>
<dbReference type="InterPro" id="IPR046887">
    <property type="entry name" value="RsmE_PUA-like"/>
</dbReference>
<name>A0A7U9TLX3_9MOLU</name>
<evidence type="ECO:0000256" key="11">
    <source>
        <dbReference type="ARBA" id="ARBA00047944"/>
    </source>
</evidence>
<reference evidence="15" key="1">
    <citation type="submission" date="2021-01" db="EMBL/GenBank/DDBJ databases">
        <title>Draft genome sequence of Acholeplasmataceae bacterium strain Mahy22.</title>
        <authorList>
            <person name="Watanabe M."/>
            <person name="Kojima H."/>
            <person name="Fukui M."/>
        </authorList>
    </citation>
    <scope>NUCLEOTIDE SEQUENCE</scope>
    <source>
        <strain evidence="15">Mahy22</strain>
    </source>
</reference>
<dbReference type="Proteomes" id="UP000620133">
    <property type="component" value="Chromosome"/>
</dbReference>
<dbReference type="InterPro" id="IPR029028">
    <property type="entry name" value="Alpha/beta_knot_MTases"/>
</dbReference>
<evidence type="ECO:0000256" key="12">
    <source>
        <dbReference type="PIRNR" id="PIRNR015601"/>
    </source>
</evidence>
<dbReference type="NCBIfam" id="TIGR00046">
    <property type="entry name" value="RsmE family RNA methyltransferase"/>
    <property type="match status" value="1"/>
</dbReference>
<dbReference type="EC" id="2.1.1.193" evidence="3 12"/>
<evidence type="ECO:0000313" key="15">
    <source>
        <dbReference type="EMBL" id="BCR35536.1"/>
    </source>
</evidence>
<evidence type="ECO:0000259" key="14">
    <source>
        <dbReference type="Pfam" id="PF20260"/>
    </source>
</evidence>
<evidence type="ECO:0000256" key="10">
    <source>
        <dbReference type="ARBA" id="ARBA00025699"/>
    </source>
</evidence>
<dbReference type="PANTHER" id="PTHR30027">
    <property type="entry name" value="RIBOSOMAL RNA SMALL SUBUNIT METHYLTRANSFERASE E"/>
    <property type="match status" value="1"/>
</dbReference>
<dbReference type="Gene3D" id="2.40.240.20">
    <property type="entry name" value="Hypothetical PUA domain-like, domain 1"/>
    <property type="match status" value="1"/>
</dbReference>
<keyword evidence="9 12" id="KW-0949">S-adenosyl-L-methionine</keyword>
<dbReference type="GO" id="GO:0070475">
    <property type="term" value="P:rRNA base methylation"/>
    <property type="evidence" value="ECO:0007669"/>
    <property type="project" value="TreeGrafter"/>
</dbReference>
<evidence type="ECO:0000256" key="1">
    <source>
        <dbReference type="ARBA" id="ARBA00004496"/>
    </source>
</evidence>
<organism evidence="15 16">
    <name type="scientific">Mariniplasma anaerobium</name>
    <dbReference type="NCBI Taxonomy" id="2735436"/>
    <lineage>
        <taxon>Bacteria</taxon>
        <taxon>Bacillati</taxon>
        <taxon>Mycoplasmatota</taxon>
        <taxon>Mollicutes</taxon>
        <taxon>Acholeplasmatales</taxon>
        <taxon>Acholeplasmataceae</taxon>
        <taxon>Mariniplasma</taxon>
    </lineage>
</organism>
<evidence type="ECO:0000256" key="8">
    <source>
        <dbReference type="ARBA" id="ARBA00022679"/>
    </source>
</evidence>
<accession>A0A7U9TLX3</accession>
<dbReference type="CDD" id="cd18084">
    <property type="entry name" value="RsmE-like"/>
    <property type="match status" value="1"/>
</dbReference>
<dbReference type="Pfam" id="PF04452">
    <property type="entry name" value="Methyltrans_RNA"/>
    <property type="match status" value="1"/>
</dbReference>
<evidence type="ECO:0000313" key="16">
    <source>
        <dbReference type="Proteomes" id="UP000620133"/>
    </source>
</evidence>
<dbReference type="InterPro" id="IPR029026">
    <property type="entry name" value="tRNA_m1G_MTases_N"/>
</dbReference>
<comment type="function">
    <text evidence="10 12">Specifically methylates the N3 position of the uracil ring of uridine 1498 (m3U1498) in 16S rRNA. Acts on the fully assembled 30S ribosomal subunit.</text>
</comment>
<keyword evidence="16" id="KW-1185">Reference proteome</keyword>
<keyword evidence="5 12" id="KW-0963">Cytoplasm</keyword>
<evidence type="ECO:0000259" key="13">
    <source>
        <dbReference type="Pfam" id="PF04452"/>
    </source>
</evidence>
<evidence type="ECO:0000256" key="5">
    <source>
        <dbReference type="ARBA" id="ARBA00022490"/>
    </source>
</evidence>
<dbReference type="Gene3D" id="3.40.1280.10">
    <property type="match status" value="1"/>
</dbReference>
<keyword evidence="7 12" id="KW-0489">Methyltransferase</keyword>
<evidence type="ECO:0000256" key="2">
    <source>
        <dbReference type="ARBA" id="ARBA00005528"/>
    </source>
</evidence>
<comment type="subcellular location">
    <subcellularLocation>
        <location evidence="1 12">Cytoplasm</location>
    </subcellularLocation>
</comment>
<dbReference type="GO" id="GO:0005737">
    <property type="term" value="C:cytoplasm"/>
    <property type="evidence" value="ECO:0007669"/>
    <property type="project" value="UniProtKB-SubCell"/>
</dbReference>
<dbReference type="Pfam" id="PF20260">
    <property type="entry name" value="PUA_4"/>
    <property type="match status" value="1"/>
</dbReference>
<keyword evidence="6 12" id="KW-0698">rRNA processing</keyword>
<evidence type="ECO:0000256" key="3">
    <source>
        <dbReference type="ARBA" id="ARBA00012328"/>
    </source>
</evidence>
<dbReference type="SUPFAM" id="SSF75217">
    <property type="entry name" value="alpha/beta knot"/>
    <property type="match status" value="1"/>
</dbReference>
<evidence type="ECO:0000256" key="4">
    <source>
        <dbReference type="ARBA" id="ARBA00013673"/>
    </source>
</evidence>
<dbReference type="KEGG" id="manr:MPAN_004290"/>
<dbReference type="PIRSF" id="PIRSF015601">
    <property type="entry name" value="MTase_slr0722"/>
    <property type="match status" value="1"/>
</dbReference>
<dbReference type="AlphaFoldDB" id="A0A7U9TLX3"/>
<dbReference type="RefSeq" id="WP_176239977.1">
    <property type="nucleotide sequence ID" value="NZ_AP024412.1"/>
</dbReference>
<sequence>MAQRYFLTKNDFENKSITTDDKHHILKVMRMRSNDFIEVCYLKTCYLAKLSINEQQISYEIIDTLAQRRSVDVTLIQGLPKGNKIDIISKYATMFGVSKMLFVQMDRSIAKEKNSDNKIRRLNLITKEAAELAHRFDIPEIAFFKSLKDIDFKTFDLILLADENEKTIMLNTVVKTTDLDKKIALIIGPEGGISDSERVFFNQKNAHIISLGDNILPTEIAAIYALSYISVKNTELF</sequence>
<evidence type="ECO:0000256" key="9">
    <source>
        <dbReference type="ARBA" id="ARBA00022691"/>
    </source>
</evidence>
<dbReference type="InterPro" id="IPR006700">
    <property type="entry name" value="RsmE"/>
</dbReference>
<comment type="similarity">
    <text evidence="2 12">Belongs to the RNA methyltransferase RsmE family.</text>
</comment>
<feature type="domain" description="Ribosomal RNA small subunit methyltransferase E methyltransferase" evidence="13">
    <location>
        <begin position="70"/>
        <end position="229"/>
    </location>
</feature>
<dbReference type="GO" id="GO:0070042">
    <property type="term" value="F:rRNA (uridine-N3-)-methyltransferase activity"/>
    <property type="evidence" value="ECO:0007669"/>
    <property type="project" value="TreeGrafter"/>
</dbReference>
<evidence type="ECO:0000256" key="7">
    <source>
        <dbReference type="ARBA" id="ARBA00022603"/>
    </source>
</evidence>
<comment type="catalytic activity">
    <reaction evidence="11 12">
        <text>uridine(1498) in 16S rRNA + S-adenosyl-L-methionine = N(3)-methyluridine(1498) in 16S rRNA + S-adenosyl-L-homocysteine + H(+)</text>
        <dbReference type="Rhea" id="RHEA:42920"/>
        <dbReference type="Rhea" id="RHEA-COMP:10283"/>
        <dbReference type="Rhea" id="RHEA-COMP:10284"/>
        <dbReference type="ChEBI" id="CHEBI:15378"/>
        <dbReference type="ChEBI" id="CHEBI:57856"/>
        <dbReference type="ChEBI" id="CHEBI:59789"/>
        <dbReference type="ChEBI" id="CHEBI:65315"/>
        <dbReference type="ChEBI" id="CHEBI:74502"/>
        <dbReference type="EC" id="2.1.1.193"/>
    </reaction>
</comment>
<dbReference type="EMBL" id="AP024412">
    <property type="protein sequence ID" value="BCR35536.1"/>
    <property type="molecule type" value="Genomic_DNA"/>
</dbReference>
<evidence type="ECO:0000256" key="6">
    <source>
        <dbReference type="ARBA" id="ARBA00022552"/>
    </source>
</evidence>
<feature type="domain" description="Ribosomal RNA small subunit methyltransferase E PUA-like" evidence="14">
    <location>
        <begin position="17"/>
        <end position="54"/>
    </location>
</feature>
<dbReference type="PANTHER" id="PTHR30027:SF3">
    <property type="entry name" value="16S RRNA (URACIL(1498)-N(3))-METHYLTRANSFERASE"/>
    <property type="match status" value="1"/>
</dbReference>
<gene>
    <name evidence="15" type="ORF">MPAN_004290</name>
</gene>
<protein>
    <recommendedName>
        <fullName evidence="4 12">Ribosomal RNA small subunit methyltransferase E</fullName>
        <ecNumber evidence="3 12">2.1.1.193</ecNumber>
    </recommendedName>
</protein>